<dbReference type="GO" id="GO:0043565">
    <property type="term" value="F:sequence-specific DNA binding"/>
    <property type="evidence" value="ECO:0007669"/>
    <property type="project" value="InterPro"/>
</dbReference>
<accession>A0A9D2A7N7</accession>
<dbReference type="Pfam" id="PF07883">
    <property type="entry name" value="Cupin_2"/>
    <property type="match status" value="1"/>
</dbReference>
<sequence length="262" mass="30266">MIQKEYYESEADCPGYIYFKYSVNNRTPAHFHDSVELIFVEEGEFTAIGGGKEETLGQGDVFFADAYTPHLYRTKNGSRSFVLVLAARYLRDFRELYKGTLPMFMKAGNDKNAELFEFLRRAYGRWQDYSPLMRAGFADFVLGYLAARYPPKERADSRERRFIADALSYINDHFAEPLTAEGVARQLGYSPNYFSAQFNRCVRENFRDYLGGVRLQKTQELLHREPGTGVGAAARLCGFDSPNTYYRAKKRAEERTREDEKP</sequence>
<dbReference type="InterPro" id="IPR011051">
    <property type="entry name" value="RmlC_Cupin_sf"/>
</dbReference>
<evidence type="ECO:0000256" key="3">
    <source>
        <dbReference type="ARBA" id="ARBA00023163"/>
    </source>
</evidence>
<dbReference type="PANTHER" id="PTHR43280">
    <property type="entry name" value="ARAC-FAMILY TRANSCRIPTIONAL REGULATOR"/>
    <property type="match status" value="1"/>
</dbReference>
<dbReference type="Proteomes" id="UP000824132">
    <property type="component" value="Unassembled WGS sequence"/>
</dbReference>
<dbReference type="Gene3D" id="1.10.10.60">
    <property type="entry name" value="Homeodomain-like"/>
    <property type="match status" value="1"/>
</dbReference>
<dbReference type="PROSITE" id="PS01124">
    <property type="entry name" value="HTH_ARAC_FAMILY_2"/>
    <property type="match status" value="1"/>
</dbReference>
<dbReference type="EMBL" id="DXCL01000009">
    <property type="protein sequence ID" value="HIZ02965.1"/>
    <property type="molecule type" value="Genomic_DNA"/>
</dbReference>
<keyword evidence="3" id="KW-0804">Transcription</keyword>
<feature type="domain" description="HTH araC/xylS-type" evidence="4">
    <location>
        <begin position="164"/>
        <end position="262"/>
    </location>
</feature>
<dbReference type="InterPro" id="IPR009057">
    <property type="entry name" value="Homeodomain-like_sf"/>
</dbReference>
<dbReference type="SUPFAM" id="SSF46689">
    <property type="entry name" value="Homeodomain-like"/>
    <property type="match status" value="1"/>
</dbReference>
<dbReference type="InterPro" id="IPR014710">
    <property type="entry name" value="RmlC-like_jellyroll"/>
</dbReference>
<evidence type="ECO:0000256" key="2">
    <source>
        <dbReference type="ARBA" id="ARBA00023125"/>
    </source>
</evidence>
<evidence type="ECO:0000313" key="5">
    <source>
        <dbReference type="EMBL" id="HIZ02965.1"/>
    </source>
</evidence>
<reference evidence="5" key="1">
    <citation type="journal article" date="2021" name="PeerJ">
        <title>Extensive microbial diversity within the chicken gut microbiome revealed by metagenomics and culture.</title>
        <authorList>
            <person name="Gilroy R."/>
            <person name="Ravi A."/>
            <person name="Getino M."/>
            <person name="Pursley I."/>
            <person name="Horton D.L."/>
            <person name="Alikhan N.F."/>
            <person name="Baker D."/>
            <person name="Gharbi K."/>
            <person name="Hall N."/>
            <person name="Watson M."/>
            <person name="Adriaenssens E.M."/>
            <person name="Foster-Nyarko E."/>
            <person name="Jarju S."/>
            <person name="Secka A."/>
            <person name="Antonio M."/>
            <person name="Oren A."/>
            <person name="Chaudhuri R.R."/>
            <person name="La Ragione R."/>
            <person name="Hildebrand F."/>
            <person name="Pallen M.J."/>
        </authorList>
    </citation>
    <scope>NUCLEOTIDE SEQUENCE</scope>
    <source>
        <strain evidence="5">CHK187-5294</strain>
    </source>
</reference>
<dbReference type="AlphaFoldDB" id="A0A9D2A7N7"/>
<gene>
    <name evidence="5" type="ORF">H9727_01615</name>
</gene>
<proteinExistence type="predicted"/>
<keyword evidence="1" id="KW-0805">Transcription regulation</keyword>
<reference evidence="5" key="2">
    <citation type="submission" date="2021-04" db="EMBL/GenBank/DDBJ databases">
        <authorList>
            <person name="Gilroy R."/>
        </authorList>
    </citation>
    <scope>NUCLEOTIDE SEQUENCE</scope>
    <source>
        <strain evidence="5">CHK187-5294</strain>
    </source>
</reference>
<keyword evidence="2" id="KW-0238">DNA-binding</keyword>
<evidence type="ECO:0000313" key="6">
    <source>
        <dbReference type="Proteomes" id="UP000824132"/>
    </source>
</evidence>
<dbReference type="SMART" id="SM00342">
    <property type="entry name" value="HTH_ARAC"/>
    <property type="match status" value="1"/>
</dbReference>
<name>A0A9D2A7N7_9FIRM</name>
<protein>
    <submittedName>
        <fullName evidence="5">AraC family transcriptional regulator</fullName>
    </submittedName>
</protein>
<dbReference type="CDD" id="cd02208">
    <property type="entry name" value="cupin_RmlC-like"/>
    <property type="match status" value="1"/>
</dbReference>
<comment type="caution">
    <text evidence="5">The sequence shown here is derived from an EMBL/GenBank/DDBJ whole genome shotgun (WGS) entry which is preliminary data.</text>
</comment>
<dbReference type="Gene3D" id="2.60.120.10">
    <property type="entry name" value="Jelly Rolls"/>
    <property type="match status" value="1"/>
</dbReference>
<evidence type="ECO:0000259" key="4">
    <source>
        <dbReference type="PROSITE" id="PS01124"/>
    </source>
</evidence>
<dbReference type="InterPro" id="IPR013096">
    <property type="entry name" value="Cupin_2"/>
</dbReference>
<dbReference type="SUPFAM" id="SSF51182">
    <property type="entry name" value="RmlC-like cupins"/>
    <property type="match status" value="1"/>
</dbReference>
<organism evidence="5 6">
    <name type="scientific">Candidatus Borkfalkia avistercoris</name>
    <dbReference type="NCBI Taxonomy" id="2838504"/>
    <lineage>
        <taxon>Bacteria</taxon>
        <taxon>Bacillati</taxon>
        <taxon>Bacillota</taxon>
        <taxon>Clostridia</taxon>
        <taxon>Christensenellales</taxon>
        <taxon>Christensenellaceae</taxon>
        <taxon>Candidatus Borkfalkia</taxon>
    </lineage>
</organism>
<dbReference type="Pfam" id="PF12833">
    <property type="entry name" value="HTH_18"/>
    <property type="match status" value="1"/>
</dbReference>
<dbReference type="InterPro" id="IPR018060">
    <property type="entry name" value="HTH_AraC"/>
</dbReference>
<evidence type="ECO:0000256" key="1">
    <source>
        <dbReference type="ARBA" id="ARBA00023015"/>
    </source>
</evidence>
<dbReference type="PANTHER" id="PTHR43280:SF10">
    <property type="entry name" value="REGULATORY PROTEIN POCR"/>
    <property type="match status" value="1"/>
</dbReference>
<dbReference type="GO" id="GO:0003700">
    <property type="term" value="F:DNA-binding transcription factor activity"/>
    <property type="evidence" value="ECO:0007669"/>
    <property type="project" value="InterPro"/>
</dbReference>